<dbReference type="AlphaFoldDB" id="A0A061SJN2"/>
<dbReference type="STRING" id="83219.PM02_16925"/>
<comment type="caution">
    <text evidence="1">The sequence shown here is derived from an EMBL/GenBank/DDBJ whole genome shotgun (WGS) entry which is preliminary data.</text>
</comment>
<organism evidence="1 2">
    <name type="scientific">Sulfitobacter mediterraneus</name>
    <dbReference type="NCBI Taxonomy" id="83219"/>
    <lineage>
        <taxon>Bacteria</taxon>
        <taxon>Pseudomonadati</taxon>
        <taxon>Pseudomonadota</taxon>
        <taxon>Alphaproteobacteria</taxon>
        <taxon>Rhodobacterales</taxon>
        <taxon>Roseobacteraceae</taxon>
        <taxon>Sulfitobacter</taxon>
    </lineage>
</organism>
<dbReference type="Proteomes" id="UP000027337">
    <property type="component" value="Unassembled WGS sequence"/>
</dbReference>
<protein>
    <submittedName>
        <fullName evidence="1">Uncharacterized protein</fullName>
    </submittedName>
</protein>
<name>A0A061SJN2_9RHOB</name>
<sequence>MSIFKDFELEVVDILTSNVLSQELRSKLDSEAVLVDLSFSGCGYFLTVKHDELPSERVVCSEGASGEVDGKPIGFVIFIEDQELMLECFSFGEDDFPEYYRELGISVDSGSAILNDNSGVVADKKQNGSTIWNWLKRCLGL</sequence>
<dbReference type="EMBL" id="JEMU01000017">
    <property type="protein sequence ID" value="KAJ01931.1"/>
    <property type="molecule type" value="Genomic_DNA"/>
</dbReference>
<dbReference type="RefSeq" id="WP_037910723.1">
    <property type="nucleotide sequence ID" value="NZ_CP069004.1"/>
</dbReference>
<accession>A0A061SJN2</accession>
<reference evidence="1 2" key="1">
    <citation type="journal article" date="2014" name="Genome Announc.">
        <title>Draft Genome Sequences of Two Isolates of the Roseobacter Group, Sulfitobacter sp. Strains 3SOLIMAR09 and 1FIGIMAR09, from Harbors of Mallorca Island (Mediterranean Sea).</title>
        <authorList>
            <person name="Mas-Llado M."/>
            <person name="Pina-Villalonga J.M."/>
            <person name="Brunet-Galmes I."/>
            <person name="Nogales B."/>
            <person name="Bosch R."/>
        </authorList>
    </citation>
    <scope>NUCLEOTIDE SEQUENCE [LARGE SCALE GENOMIC DNA]</scope>
    <source>
        <strain evidence="1 2">1FIGIMAR09</strain>
    </source>
</reference>
<proteinExistence type="predicted"/>
<keyword evidence="2" id="KW-1185">Reference proteome</keyword>
<evidence type="ECO:0000313" key="2">
    <source>
        <dbReference type="Proteomes" id="UP000027337"/>
    </source>
</evidence>
<gene>
    <name evidence="1" type="ORF">PM02_16925</name>
</gene>
<evidence type="ECO:0000313" key="1">
    <source>
        <dbReference type="EMBL" id="KAJ01931.1"/>
    </source>
</evidence>